<protein>
    <recommendedName>
        <fullName evidence="1">peptidyl-tRNA hydrolase</fullName>
        <ecNumber evidence="1">3.1.1.29</ecNumber>
    </recommendedName>
</protein>
<dbReference type="EMBL" id="CAEZTT010000008">
    <property type="protein sequence ID" value="CAB4568922.1"/>
    <property type="molecule type" value="Genomic_DNA"/>
</dbReference>
<dbReference type="PROSITE" id="PS01196">
    <property type="entry name" value="PEPT_TRNA_HYDROL_2"/>
    <property type="match status" value="1"/>
</dbReference>
<gene>
    <name evidence="6" type="ORF">UFOPK1726_00160</name>
</gene>
<evidence type="ECO:0000256" key="5">
    <source>
        <dbReference type="ARBA" id="ARBA00038063"/>
    </source>
</evidence>
<name>A0A6J6DXV4_9ZZZZ</name>
<evidence type="ECO:0000256" key="2">
    <source>
        <dbReference type="ARBA" id="ARBA00022555"/>
    </source>
</evidence>
<reference evidence="6" key="1">
    <citation type="submission" date="2020-05" db="EMBL/GenBank/DDBJ databases">
        <authorList>
            <person name="Chiriac C."/>
            <person name="Salcher M."/>
            <person name="Ghai R."/>
            <person name="Kavagutti S V."/>
        </authorList>
    </citation>
    <scope>NUCLEOTIDE SEQUENCE</scope>
</reference>
<dbReference type="FunFam" id="3.40.50.1470:FF:000001">
    <property type="entry name" value="Peptidyl-tRNA hydrolase"/>
    <property type="match status" value="1"/>
</dbReference>
<dbReference type="CDD" id="cd00462">
    <property type="entry name" value="PTH"/>
    <property type="match status" value="1"/>
</dbReference>
<dbReference type="NCBIfam" id="TIGR00447">
    <property type="entry name" value="pth"/>
    <property type="match status" value="1"/>
</dbReference>
<evidence type="ECO:0000313" key="6">
    <source>
        <dbReference type="EMBL" id="CAB4568922.1"/>
    </source>
</evidence>
<keyword evidence="4" id="KW-0694">RNA-binding</keyword>
<sequence length="195" mass="21150">MTDNKAWLVVGLGNPGATYANTRHNIGASAVIEIANSNNEKLSKHKRVNANVVETRIAGHKVILANPQSYMNESGGPVSGLVKYYDLSADQVVVLHDELDIPAFALRVKFGGGDNGHNGLKSIRGSIGTGDFYRVRMGIGRPPAPQDPADYVLRNFGSSEKAELSIMFDRTEKLIEMLISDGLAATQNEFHRGEE</sequence>
<dbReference type="InterPro" id="IPR018171">
    <property type="entry name" value="Pept_tRNA_hydro_CS"/>
</dbReference>
<dbReference type="Pfam" id="PF01195">
    <property type="entry name" value="Pept_tRNA_hydro"/>
    <property type="match status" value="1"/>
</dbReference>
<dbReference type="PANTHER" id="PTHR17224:SF1">
    <property type="entry name" value="PEPTIDYL-TRNA HYDROLASE"/>
    <property type="match status" value="1"/>
</dbReference>
<dbReference type="EC" id="3.1.1.29" evidence="1"/>
<dbReference type="Gene3D" id="3.40.50.1470">
    <property type="entry name" value="Peptidyl-tRNA hydrolase"/>
    <property type="match status" value="1"/>
</dbReference>
<evidence type="ECO:0000256" key="4">
    <source>
        <dbReference type="ARBA" id="ARBA00022884"/>
    </source>
</evidence>
<dbReference type="InterPro" id="IPR001328">
    <property type="entry name" value="Pept_tRNA_hydro"/>
</dbReference>
<dbReference type="PANTHER" id="PTHR17224">
    <property type="entry name" value="PEPTIDYL-TRNA HYDROLASE"/>
    <property type="match status" value="1"/>
</dbReference>
<dbReference type="AlphaFoldDB" id="A0A6J6DXV4"/>
<dbReference type="SUPFAM" id="SSF53178">
    <property type="entry name" value="Peptidyl-tRNA hydrolase-like"/>
    <property type="match status" value="1"/>
</dbReference>
<dbReference type="GO" id="GO:0000049">
    <property type="term" value="F:tRNA binding"/>
    <property type="evidence" value="ECO:0007669"/>
    <property type="project" value="UniProtKB-KW"/>
</dbReference>
<accession>A0A6J6DXV4</accession>
<evidence type="ECO:0000256" key="1">
    <source>
        <dbReference type="ARBA" id="ARBA00013260"/>
    </source>
</evidence>
<keyword evidence="2" id="KW-0820">tRNA-binding</keyword>
<dbReference type="InterPro" id="IPR036416">
    <property type="entry name" value="Pept_tRNA_hydro_sf"/>
</dbReference>
<dbReference type="GO" id="GO:0004045">
    <property type="term" value="F:peptidyl-tRNA hydrolase activity"/>
    <property type="evidence" value="ECO:0007669"/>
    <property type="project" value="UniProtKB-EC"/>
</dbReference>
<dbReference type="HAMAP" id="MF_00083">
    <property type="entry name" value="Pept_tRNA_hydro_bact"/>
    <property type="match status" value="1"/>
</dbReference>
<evidence type="ECO:0000256" key="3">
    <source>
        <dbReference type="ARBA" id="ARBA00022801"/>
    </source>
</evidence>
<organism evidence="6">
    <name type="scientific">freshwater metagenome</name>
    <dbReference type="NCBI Taxonomy" id="449393"/>
    <lineage>
        <taxon>unclassified sequences</taxon>
        <taxon>metagenomes</taxon>
        <taxon>ecological metagenomes</taxon>
    </lineage>
</organism>
<proteinExistence type="inferred from homology"/>
<comment type="similarity">
    <text evidence="5">Belongs to the PTH family.</text>
</comment>
<keyword evidence="3" id="KW-0378">Hydrolase</keyword>